<evidence type="ECO:0000256" key="1">
    <source>
        <dbReference type="SAM" id="MobiDB-lite"/>
    </source>
</evidence>
<sequence length="352" mass="38977">MQEATAQLPVAKATLQKGGEGKIGVGTLNVSTEKKAPAPTTPEASAAQKADLEMKKAAEALTIQLVADAKAALVENGREALKSLKLVSGNEAIVYILEGQRDAEYAGAGMIKDPKEQQQKYTEIKKRYEKLMQYSENRQNETRLNISRLKKSEDPKDKALAIDLENTNAERDIQSYNMTIGRIRQILETGINPRTGQQLEKQERTRYSSELANITSKKIILEEDTKKSKDARDNMRDIDGKPIKNVIKDMATALSGKEQENPIEFLEQRITKALTSEASMNQLAEELVEIKVLKEGDKKKFLEDMTLGLSWSDHVAISKKVGGNIFMMMMSLSGLLAYVAAQKLREGGGMQG</sequence>
<dbReference type="PATRIC" id="fig|1618484.3.peg.360"/>
<accession>A0A0G0E2W8</accession>
<dbReference type="EMBL" id="LBPR01000008">
    <property type="protein sequence ID" value="KKP61702.1"/>
    <property type="molecule type" value="Genomic_DNA"/>
</dbReference>
<name>A0A0G0E2W8_9BACT</name>
<gene>
    <name evidence="2" type="ORF">UR56_C0008G0006</name>
</gene>
<organism evidence="2 3">
    <name type="scientific">Candidatus Roizmanbacteria bacterium GW2011_GWC2_34_23</name>
    <dbReference type="NCBI Taxonomy" id="1618484"/>
    <lineage>
        <taxon>Bacteria</taxon>
        <taxon>Candidatus Roizmaniibacteriota</taxon>
    </lineage>
</organism>
<feature type="region of interest" description="Disordered" evidence="1">
    <location>
        <begin position="20"/>
        <end position="48"/>
    </location>
</feature>
<evidence type="ECO:0000313" key="3">
    <source>
        <dbReference type="Proteomes" id="UP000034004"/>
    </source>
</evidence>
<evidence type="ECO:0000313" key="2">
    <source>
        <dbReference type="EMBL" id="KKP61702.1"/>
    </source>
</evidence>
<comment type="caution">
    <text evidence="2">The sequence shown here is derived from an EMBL/GenBank/DDBJ whole genome shotgun (WGS) entry which is preliminary data.</text>
</comment>
<feature type="compositionally biased region" description="Low complexity" evidence="1">
    <location>
        <begin position="37"/>
        <end position="47"/>
    </location>
</feature>
<dbReference type="Proteomes" id="UP000034004">
    <property type="component" value="Unassembled WGS sequence"/>
</dbReference>
<dbReference type="STRING" id="1618484.UR56_C0008G0006"/>
<protein>
    <submittedName>
        <fullName evidence="2">Uncharacterized protein</fullName>
    </submittedName>
</protein>
<reference evidence="2 3" key="1">
    <citation type="journal article" date="2015" name="Nature">
        <title>rRNA introns, odd ribosomes, and small enigmatic genomes across a large radiation of phyla.</title>
        <authorList>
            <person name="Brown C.T."/>
            <person name="Hug L.A."/>
            <person name="Thomas B.C."/>
            <person name="Sharon I."/>
            <person name="Castelle C.J."/>
            <person name="Singh A."/>
            <person name="Wilkins M.J."/>
            <person name="Williams K.H."/>
            <person name="Banfield J.F."/>
        </authorList>
    </citation>
    <scope>NUCLEOTIDE SEQUENCE [LARGE SCALE GENOMIC DNA]</scope>
</reference>
<proteinExistence type="predicted"/>
<dbReference type="AlphaFoldDB" id="A0A0G0E2W8"/>